<organism evidence="2 3">
    <name type="scientific">Cytospora chrysosperma</name>
    <name type="common">Cytospora canker fungus</name>
    <name type="synonym">Sphaeria chrysosperma</name>
    <dbReference type="NCBI Taxonomy" id="252740"/>
    <lineage>
        <taxon>Eukaryota</taxon>
        <taxon>Fungi</taxon>
        <taxon>Dikarya</taxon>
        <taxon>Ascomycota</taxon>
        <taxon>Pezizomycotina</taxon>
        <taxon>Sordariomycetes</taxon>
        <taxon>Sordariomycetidae</taxon>
        <taxon>Diaporthales</taxon>
        <taxon>Cytosporaceae</taxon>
        <taxon>Cytospora</taxon>
    </lineage>
</organism>
<dbReference type="Proteomes" id="UP000284375">
    <property type="component" value="Unassembled WGS sequence"/>
</dbReference>
<protein>
    <recommendedName>
        <fullName evidence="4">YDG domain-containing protein</fullName>
    </recommendedName>
</protein>
<evidence type="ECO:0008006" key="4">
    <source>
        <dbReference type="Google" id="ProtNLM"/>
    </source>
</evidence>
<feature type="region of interest" description="Disordered" evidence="1">
    <location>
        <begin position="61"/>
        <end position="87"/>
    </location>
</feature>
<dbReference type="InterPro" id="IPR015947">
    <property type="entry name" value="PUA-like_sf"/>
</dbReference>
<sequence>MNPHPTTTQLPQGAFIHQTQTHQRQATLKSSSLQKRQCLANAPTGQDVQFRKLILPSSDSYDGSAELSSQQLPRAAKNESSRSRSSDASFWVTSTGWNVPKLLDLSDTVRATLNDDKDLTPTEMGNMIFVLGMMIAAEMDDAWQSKSQEASQRVGISIIQCARLDKLLADMISANEQGADAESKGKLPMTGLWPEFDMAQNLQNHWSERFKNEYFALDRRRCDDLIAGGLRDMLFSDVSGGRGESSSQEEVVLSEQEGMAHFVPGQQVGRKTKVIRGFRLKSVYAPQAGIRYDGLYNINSWGIKLCPCTDLYTMKVILQRLPRQKPMREVLQIPKPSQLDDWAWYEKLEKEAINQREGAVRLSDWQAAREKEITERDYWREVRERNRELDRNGEAGRGSESPSPRQTQWPRRSKKPGIGTGLGTPEWPRKEEVGK</sequence>
<proteinExistence type="predicted"/>
<evidence type="ECO:0000313" key="2">
    <source>
        <dbReference type="EMBL" id="ROV98986.1"/>
    </source>
</evidence>
<feature type="compositionally biased region" description="Basic and acidic residues" evidence="1">
    <location>
        <begin position="76"/>
        <end position="85"/>
    </location>
</feature>
<dbReference type="OrthoDB" id="3244603at2759"/>
<feature type="region of interest" description="Disordered" evidence="1">
    <location>
        <begin position="384"/>
        <end position="435"/>
    </location>
</feature>
<keyword evidence="3" id="KW-1185">Reference proteome</keyword>
<accession>A0A423W6N0</accession>
<dbReference type="STRING" id="252740.A0A423W6N0"/>
<feature type="compositionally biased region" description="Polar residues" evidence="1">
    <location>
        <begin position="61"/>
        <end position="72"/>
    </location>
</feature>
<evidence type="ECO:0000256" key="1">
    <source>
        <dbReference type="SAM" id="MobiDB-lite"/>
    </source>
</evidence>
<name>A0A423W6N0_CYTCH</name>
<feature type="compositionally biased region" description="Polar residues" evidence="1">
    <location>
        <begin position="400"/>
        <end position="410"/>
    </location>
</feature>
<dbReference type="AlphaFoldDB" id="A0A423W6N0"/>
<evidence type="ECO:0000313" key="3">
    <source>
        <dbReference type="Proteomes" id="UP000284375"/>
    </source>
</evidence>
<reference evidence="2 3" key="1">
    <citation type="submission" date="2015-09" db="EMBL/GenBank/DDBJ databases">
        <title>Host preference determinants of Valsa canker pathogens revealed by comparative genomics.</title>
        <authorList>
            <person name="Yin Z."/>
            <person name="Huang L."/>
        </authorList>
    </citation>
    <scope>NUCLEOTIDE SEQUENCE [LARGE SCALE GENOMIC DNA]</scope>
    <source>
        <strain evidence="2 3">YSFL</strain>
    </source>
</reference>
<comment type="caution">
    <text evidence="2">The sequence shown here is derived from an EMBL/GenBank/DDBJ whole genome shotgun (WGS) entry which is preliminary data.</text>
</comment>
<feature type="compositionally biased region" description="Basic and acidic residues" evidence="1">
    <location>
        <begin position="384"/>
        <end position="394"/>
    </location>
</feature>
<dbReference type="EMBL" id="LJZO01000012">
    <property type="protein sequence ID" value="ROV98986.1"/>
    <property type="molecule type" value="Genomic_DNA"/>
</dbReference>
<gene>
    <name evidence="2" type="ORF">VSDG_03831</name>
</gene>
<dbReference type="Gene3D" id="2.30.280.10">
    <property type="entry name" value="SRA-YDG"/>
    <property type="match status" value="1"/>
</dbReference>
<dbReference type="InterPro" id="IPR036987">
    <property type="entry name" value="SRA-YDG_sf"/>
</dbReference>
<dbReference type="SUPFAM" id="SSF88697">
    <property type="entry name" value="PUA domain-like"/>
    <property type="match status" value="1"/>
</dbReference>